<organism evidence="1 2">
    <name type="scientific">Streptomyces yatensis</name>
    <dbReference type="NCBI Taxonomy" id="155177"/>
    <lineage>
        <taxon>Bacteria</taxon>
        <taxon>Bacillati</taxon>
        <taxon>Actinomycetota</taxon>
        <taxon>Actinomycetes</taxon>
        <taxon>Kitasatosporales</taxon>
        <taxon>Streptomycetaceae</taxon>
        <taxon>Streptomyces</taxon>
        <taxon>Streptomyces violaceusniger group</taxon>
    </lineage>
</organism>
<gene>
    <name evidence="1" type="ORF">GCM10009680_57960</name>
</gene>
<dbReference type="EMBL" id="BAAALR010000065">
    <property type="protein sequence ID" value="GAA1709397.1"/>
    <property type="molecule type" value="Genomic_DNA"/>
</dbReference>
<evidence type="ECO:0000313" key="2">
    <source>
        <dbReference type="Proteomes" id="UP001499947"/>
    </source>
</evidence>
<proteinExistence type="predicted"/>
<sequence>MEPVTASATAAARERIIRVEPRCSGDMVTPWEVGVCHRRGATYWKVMKVGTSHKSSDGKK</sequence>
<evidence type="ECO:0000313" key="1">
    <source>
        <dbReference type="EMBL" id="GAA1709397.1"/>
    </source>
</evidence>
<name>A0ABP4USW8_9ACTN</name>
<dbReference type="Proteomes" id="UP001499947">
    <property type="component" value="Unassembled WGS sequence"/>
</dbReference>
<accession>A0ABP4USW8</accession>
<comment type="caution">
    <text evidence="1">The sequence shown here is derived from an EMBL/GenBank/DDBJ whole genome shotgun (WGS) entry which is preliminary data.</text>
</comment>
<protein>
    <submittedName>
        <fullName evidence="1">Uncharacterized protein</fullName>
    </submittedName>
</protein>
<reference evidence="2" key="1">
    <citation type="journal article" date="2019" name="Int. J. Syst. Evol. Microbiol.">
        <title>The Global Catalogue of Microorganisms (GCM) 10K type strain sequencing project: providing services to taxonomists for standard genome sequencing and annotation.</title>
        <authorList>
            <consortium name="The Broad Institute Genomics Platform"/>
            <consortium name="The Broad Institute Genome Sequencing Center for Infectious Disease"/>
            <person name="Wu L."/>
            <person name="Ma J."/>
        </authorList>
    </citation>
    <scope>NUCLEOTIDE SEQUENCE [LARGE SCALE GENOMIC DNA]</scope>
    <source>
        <strain evidence="2">JCM 13244</strain>
    </source>
</reference>
<keyword evidence="2" id="KW-1185">Reference proteome</keyword>